<dbReference type="SUPFAM" id="SSF51905">
    <property type="entry name" value="FAD/NAD(P)-binding domain"/>
    <property type="match status" value="1"/>
</dbReference>
<evidence type="ECO:0000259" key="7">
    <source>
        <dbReference type="Pfam" id="PF07992"/>
    </source>
</evidence>
<dbReference type="RefSeq" id="WP_104379828.1">
    <property type="nucleotide sequence ID" value="NZ_PSZC01000005.1"/>
</dbReference>
<protein>
    <submittedName>
        <fullName evidence="8">FAD-dependent oxidoreductase</fullName>
    </submittedName>
</protein>
<dbReference type="Pfam" id="PF07992">
    <property type="entry name" value="Pyr_redox_2"/>
    <property type="match status" value="1"/>
</dbReference>
<dbReference type="PRINTS" id="PR00411">
    <property type="entry name" value="PNDRDTASEI"/>
</dbReference>
<evidence type="ECO:0000256" key="4">
    <source>
        <dbReference type="ARBA" id="ARBA00022827"/>
    </source>
</evidence>
<dbReference type="GO" id="GO:0003955">
    <property type="term" value="F:NAD(P)H dehydrogenase (quinone) activity"/>
    <property type="evidence" value="ECO:0007669"/>
    <property type="project" value="TreeGrafter"/>
</dbReference>
<dbReference type="InterPro" id="IPR023753">
    <property type="entry name" value="FAD/NAD-binding_dom"/>
</dbReference>
<evidence type="ECO:0000256" key="1">
    <source>
        <dbReference type="ARBA" id="ARBA00001974"/>
    </source>
</evidence>
<name>A0A2S6AT40_9NOCA</name>
<feature type="domain" description="FAD/NAD(P)-binding" evidence="7">
    <location>
        <begin position="36"/>
        <end position="322"/>
    </location>
</feature>
<dbReference type="InterPro" id="IPR051169">
    <property type="entry name" value="NADH-Q_oxidoreductase"/>
</dbReference>
<keyword evidence="4" id="KW-0274">FAD</keyword>
<evidence type="ECO:0000256" key="5">
    <source>
        <dbReference type="ARBA" id="ARBA00023002"/>
    </source>
</evidence>
<dbReference type="GO" id="GO:0019646">
    <property type="term" value="P:aerobic electron transport chain"/>
    <property type="evidence" value="ECO:0007669"/>
    <property type="project" value="TreeGrafter"/>
</dbReference>
<dbReference type="PRINTS" id="PR00368">
    <property type="entry name" value="FADPNR"/>
</dbReference>
<dbReference type="Gene3D" id="3.50.50.100">
    <property type="match status" value="1"/>
</dbReference>
<dbReference type="Proteomes" id="UP000239874">
    <property type="component" value="Unassembled WGS sequence"/>
</dbReference>
<dbReference type="InterPro" id="IPR036188">
    <property type="entry name" value="FAD/NAD-bd_sf"/>
</dbReference>
<keyword evidence="3" id="KW-0285">Flavoprotein</keyword>
<comment type="similarity">
    <text evidence="2">Belongs to the NADH dehydrogenase family.</text>
</comment>
<sequence length="442" mass="47329">MSDTQRSDRKTQRSDRKTQRSDLKTRREPAAGRPHEIVVLGAGYTGMLAAIRLAHRTGKRGVHITLVNPSDRFTERLRMHQVAAGAELADHRITDLLAGTGVTFRRAAATAIDPVAHRVICDDGFELGYDTMVYALGSRADTTTVPGVAEHAWTLDDPRTAHRMSQRLAELEAGGAGAVAVCGGGLTGVEAATEIAESHPDLTVTLISTGEPAAMMGERPRAYVERALDRLNIVRRSGTRVTKVLPDAVRLDSGVMVPAGLTLWTAGVRVPALAAVAGIATDATGAIVTDATLRSISHPDIYAIGDAAAITQPWGRMHGTCQSGMPTAAYAADAIARRLRGKSVRPFRFGYFHQPVSLGRRDAVIGFTHADDSPRRAYLKGRAAVRYKEIVSSSPVPTFRLSRRANVSVTLSRGDVRRARPTGSRREGICPDIAGARSIGRG</sequence>
<proteinExistence type="inferred from homology"/>
<evidence type="ECO:0000313" key="9">
    <source>
        <dbReference type="Proteomes" id="UP000239874"/>
    </source>
</evidence>
<evidence type="ECO:0000313" key="8">
    <source>
        <dbReference type="EMBL" id="PPJ38359.1"/>
    </source>
</evidence>
<evidence type="ECO:0000256" key="3">
    <source>
        <dbReference type="ARBA" id="ARBA00022630"/>
    </source>
</evidence>
<accession>A0A2S6AT40</accession>
<organism evidence="8 9">
    <name type="scientific">Nocardia nova</name>
    <dbReference type="NCBI Taxonomy" id="37330"/>
    <lineage>
        <taxon>Bacteria</taxon>
        <taxon>Bacillati</taxon>
        <taxon>Actinomycetota</taxon>
        <taxon>Actinomycetes</taxon>
        <taxon>Mycobacteriales</taxon>
        <taxon>Nocardiaceae</taxon>
        <taxon>Nocardia</taxon>
    </lineage>
</organism>
<dbReference type="AlphaFoldDB" id="A0A2S6AT40"/>
<comment type="cofactor">
    <cofactor evidence="1">
        <name>FAD</name>
        <dbReference type="ChEBI" id="CHEBI:57692"/>
    </cofactor>
</comment>
<evidence type="ECO:0000256" key="6">
    <source>
        <dbReference type="SAM" id="MobiDB-lite"/>
    </source>
</evidence>
<comment type="caution">
    <text evidence="8">The sequence shown here is derived from an EMBL/GenBank/DDBJ whole genome shotgun (WGS) entry which is preliminary data.</text>
</comment>
<gene>
    <name evidence="8" type="ORF">C5E45_08665</name>
</gene>
<feature type="region of interest" description="Disordered" evidence="6">
    <location>
        <begin position="1"/>
        <end position="34"/>
    </location>
</feature>
<reference evidence="8 9" key="1">
    <citation type="submission" date="2018-02" db="EMBL/GenBank/DDBJ databases">
        <title>8 Nocardia nova and 1 Nocardia cyriacigeorgica strain used for evolution to TMP-SMX.</title>
        <authorList>
            <person name="Mehta H."/>
            <person name="Weng J."/>
            <person name="Shamoo Y."/>
        </authorList>
    </citation>
    <scope>NUCLEOTIDE SEQUENCE [LARGE SCALE GENOMIC DNA]</scope>
    <source>
        <strain evidence="8 9">MDA3139</strain>
    </source>
</reference>
<dbReference type="PANTHER" id="PTHR42913">
    <property type="entry name" value="APOPTOSIS-INDUCING FACTOR 1"/>
    <property type="match status" value="1"/>
</dbReference>
<evidence type="ECO:0000256" key="2">
    <source>
        <dbReference type="ARBA" id="ARBA00005272"/>
    </source>
</evidence>
<dbReference type="PANTHER" id="PTHR42913:SF3">
    <property type="entry name" value="64 KDA MITOCHONDRIAL NADH DEHYDROGENASE (EUROFUNG)"/>
    <property type="match status" value="1"/>
</dbReference>
<keyword evidence="5" id="KW-0560">Oxidoreductase</keyword>
<dbReference type="EMBL" id="PSZC01000005">
    <property type="protein sequence ID" value="PPJ38359.1"/>
    <property type="molecule type" value="Genomic_DNA"/>
</dbReference>